<organism evidence="5 6">
    <name type="scientific">Artemisia annua</name>
    <name type="common">Sweet wormwood</name>
    <dbReference type="NCBI Taxonomy" id="35608"/>
    <lineage>
        <taxon>Eukaryota</taxon>
        <taxon>Viridiplantae</taxon>
        <taxon>Streptophyta</taxon>
        <taxon>Embryophyta</taxon>
        <taxon>Tracheophyta</taxon>
        <taxon>Spermatophyta</taxon>
        <taxon>Magnoliopsida</taxon>
        <taxon>eudicotyledons</taxon>
        <taxon>Gunneridae</taxon>
        <taxon>Pentapetalae</taxon>
        <taxon>asterids</taxon>
        <taxon>campanulids</taxon>
        <taxon>Asterales</taxon>
        <taxon>Asteraceae</taxon>
        <taxon>Asteroideae</taxon>
        <taxon>Anthemideae</taxon>
        <taxon>Artemisiinae</taxon>
        <taxon>Artemisia</taxon>
    </lineage>
</organism>
<comment type="similarity">
    <text evidence="1">Belongs to the peptidase C1 family.</text>
</comment>
<keyword evidence="3" id="KW-1015">Disulfide bond</keyword>
<dbReference type="PANTHER" id="PTHR12411">
    <property type="entry name" value="CYSTEINE PROTEASE FAMILY C1-RELATED"/>
    <property type="match status" value="1"/>
</dbReference>
<keyword evidence="5" id="KW-0645">Protease</keyword>
<reference evidence="5 6" key="1">
    <citation type="journal article" date="2018" name="Mol. Plant">
        <title>The genome of Artemisia annua provides insight into the evolution of Asteraceae family and artemisinin biosynthesis.</title>
        <authorList>
            <person name="Shen Q."/>
            <person name="Zhang L."/>
            <person name="Liao Z."/>
            <person name="Wang S."/>
            <person name="Yan T."/>
            <person name="Shi P."/>
            <person name="Liu M."/>
            <person name="Fu X."/>
            <person name="Pan Q."/>
            <person name="Wang Y."/>
            <person name="Lv Z."/>
            <person name="Lu X."/>
            <person name="Zhang F."/>
            <person name="Jiang W."/>
            <person name="Ma Y."/>
            <person name="Chen M."/>
            <person name="Hao X."/>
            <person name="Li L."/>
            <person name="Tang Y."/>
            <person name="Lv G."/>
            <person name="Zhou Y."/>
            <person name="Sun X."/>
            <person name="Brodelius P.E."/>
            <person name="Rose J.K.C."/>
            <person name="Tang K."/>
        </authorList>
    </citation>
    <scope>NUCLEOTIDE SEQUENCE [LARGE SCALE GENOMIC DNA]</scope>
    <source>
        <strain evidence="6">cv. Huhao1</strain>
        <tissue evidence="5">Leaf</tissue>
    </source>
</reference>
<dbReference type="SUPFAM" id="SSF54001">
    <property type="entry name" value="Cysteine proteinases"/>
    <property type="match status" value="1"/>
</dbReference>
<comment type="caution">
    <text evidence="5">The sequence shown here is derived from an EMBL/GenBank/DDBJ whole genome shotgun (WGS) entry which is preliminary data.</text>
</comment>
<keyword evidence="6" id="KW-1185">Reference proteome</keyword>
<dbReference type="InterPro" id="IPR025661">
    <property type="entry name" value="Pept_asp_AS"/>
</dbReference>
<dbReference type="GO" id="GO:0006508">
    <property type="term" value="P:proteolysis"/>
    <property type="evidence" value="ECO:0007669"/>
    <property type="project" value="UniProtKB-KW"/>
</dbReference>
<evidence type="ECO:0000313" key="6">
    <source>
        <dbReference type="Proteomes" id="UP000245207"/>
    </source>
</evidence>
<evidence type="ECO:0000256" key="3">
    <source>
        <dbReference type="ARBA" id="ARBA00023157"/>
    </source>
</evidence>
<dbReference type="AlphaFoldDB" id="A0A2U1K9V8"/>
<dbReference type="InterPro" id="IPR000118">
    <property type="entry name" value="Granulin"/>
</dbReference>
<dbReference type="InterPro" id="IPR013128">
    <property type="entry name" value="Peptidase_C1A"/>
</dbReference>
<accession>A0A2U1K9V8</accession>
<dbReference type="InterPro" id="IPR038765">
    <property type="entry name" value="Papain-like_cys_pep_sf"/>
</dbReference>
<keyword evidence="2" id="KW-0378">Hydrolase</keyword>
<dbReference type="InterPro" id="IPR000668">
    <property type="entry name" value="Peptidase_C1A_C"/>
</dbReference>
<sequence length="189" mass="20788">MAAMGVYNGQCSSSAYSIDHAVVIVGYRSQDGKDYWIVKNSWGTYWGMEGYILMERNTNIKNGCGDFSYCAADQTCCCIFEFYNLCLIHGCCGYADAVCCKNSAACCPGDYPICDVKVGYCYKNSAKTFGVPAKKRQLAKHTMPVDSLRNCYSSNYIFNGGVPRITISGRELCKCSLGGDCKTLMFCPN</sequence>
<proteinExistence type="inferred from homology"/>
<dbReference type="STRING" id="35608.A0A2U1K9V8"/>
<protein>
    <submittedName>
        <fullName evidence="5">Thiol protease</fullName>
    </submittedName>
</protein>
<evidence type="ECO:0000256" key="1">
    <source>
        <dbReference type="ARBA" id="ARBA00008455"/>
    </source>
</evidence>
<dbReference type="PROSITE" id="PS00640">
    <property type="entry name" value="THIOL_PROTEASE_ASN"/>
    <property type="match status" value="1"/>
</dbReference>
<dbReference type="Proteomes" id="UP000245207">
    <property type="component" value="Unassembled WGS sequence"/>
</dbReference>
<dbReference type="EMBL" id="PKPP01029070">
    <property type="protein sequence ID" value="PWA24619.1"/>
    <property type="molecule type" value="Genomic_DNA"/>
</dbReference>
<dbReference type="GO" id="GO:0008234">
    <property type="term" value="F:cysteine-type peptidase activity"/>
    <property type="evidence" value="ECO:0007669"/>
    <property type="project" value="UniProtKB-KW"/>
</dbReference>
<dbReference type="InterPro" id="IPR037277">
    <property type="entry name" value="Granulin_sf"/>
</dbReference>
<evidence type="ECO:0000259" key="4">
    <source>
        <dbReference type="SMART" id="SM00277"/>
    </source>
</evidence>
<dbReference type="SUPFAM" id="SSF57277">
    <property type="entry name" value="Granulin repeat"/>
    <property type="match status" value="1"/>
</dbReference>
<dbReference type="OrthoDB" id="1434095at2759"/>
<dbReference type="SMART" id="SM00277">
    <property type="entry name" value="GRAN"/>
    <property type="match status" value="1"/>
</dbReference>
<name>A0A2U1K9V8_ARTAN</name>
<dbReference type="Pfam" id="PF00112">
    <property type="entry name" value="Peptidase_C1"/>
    <property type="match status" value="1"/>
</dbReference>
<gene>
    <name evidence="5" type="ORF">CTI12_AA628640</name>
</gene>
<dbReference type="Gene3D" id="2.10.25.160">
    <property type="entry name" value="Granulin"/>
    <property type="match status" value="1"/>
</dbReference>
<keyword evidence="2" id="KW-0788">Thiol protease</keyword>
<feature type="domain" description="Granulins" evidence="4">
    <location>
        <begin position="64"/>
        <end position="121"/>
    </location>
</feature>
<evidence type="ECO:0000256" key="2">
    <source>
        <dbReference type="ARBA" id="ARBA00022807"/>
    </source>
</evidence>
<evidence type="ECO:0000313" key="5">
    <source>
        <dbReference type="EMBL" id="PWA24619.1"/>
    </source>
</evidence>
<dbReference type="Gene3D" id="3.90.70.10">
    <property type="entry name" value="Cysteine proteinases"/>
    <property type="match status" value="1"/>
</dbReference>